<sequence length="49" mass="5884">MRCLLRRHDWHSSYDRETQMTWWRCHRCGATKRGSGTDPTVRGMFWGLG</sequence>
<proteinExistence type="predicted"/>
<dbReference type="AlphaFoldDB" id="A0A1H1RR22"/>
<dbReference type="Proteomes" id="UP000199092">
    <property type="component" value="Chromosome I"/>
</dbReference>
<reference evidence="1 2" key="1">
    <citation type="submission" date="2016-10" db="EMBL/GenBank/DDBJ databases">
        <authorList>
            <person name="de Groot N.N."/>
        </authorList>
    </citation>
    <scope>NUCLEOTIDE SEQUENCE [LARGE SCALE GENOMIC DNA]</scope>
    <source>
        <strain evidence="1 2">DSM 21741</strain>
    </source>
</reference>
<dbReference type="RefSeq" id="WP_157720352.1">
    <property type="nucleotide sequence ID" value="NZ_LT629749.1"/>
</dbReference>
<keyword evidence="2" id="KW-1185">Reference proteome</keyword>
<accession>A0A1H1RR22</accession>
<name>A0A1H1RR22_9ACTN</name>
<dbReference type="EMBL" id="LT629749">
    <property type="protein sequence ID" value="SDS37996.1"/>
    <property type="molecule type" value="Genomic_DNA"/>
</dbReference>
<evidence type="ECO:0000313" key="1">
    <source>
        <dbReference type="EMBL" id="SDS37996.1"/>
    </source>
</evidence>
<organism evidence="1 2">
    <name type="scientific">Friedmanniella luteola</name>
    <dbReference type="NCBI Taxonomy" id="546871"/>
    <lineage>
        <taxon>Bacteria</taxon>
        <taxon>Bacillati</taxon>
        <taxon>Actinomycetota</taxon>
        <taxon>Actinomycetes</taxon>
        <taxon>Propionibacteriales</taxon>
        <taxon>Nocardioidaceae</taxon>
        <taxon>Friedmanniella</taxon>
    </lineage>
</organism>
<gene>
    <name evidence="1" type="ORF">SAMN04488543_1623</name>
</gene>
<protein>
    <submittedName>
        <fullName evidence="1">Uncharacterized protein</fullName>
    </submittedName>
</protein>
<evidence type="ECO:0000313" key="2">
    <source>
        <dbReference type="Proteomes" id="UP000199092"/>
    </source>
</evidence>